<evidence type="ECO:0000256" key="1">
    <source>
        <dbReference type="SAM" id="MobiDB-lite"/>
    </source>
</evidence>
<accession>A0A559MMM3</accession>
<dbReference type="Proteomes" id="UP000315522">
    <property type="component" value="Unassembled WGS sequence"/>
</dbReference>
<evidence type="ECO:0000313" key="3">
    <source>
        <dbReference type="Proteomes" id="UP000315522"/>
    </source>
</evidence>
<name>A0A559MMM3_9HELO</name>
<gene>
    <name evidence="2" type="ORF">LAWI1_G000175</name>
</gene>
<feature type="compositionally biased region" description="Basic and acidic residues" evidence="1">
    <location>
        <begin position="265"/>
        <end position="277"/>
    </location>
</feature>
<feature type="compositionally biased region" description="Basic residues" evidence="1">
    <location>
        <begin position="292"/>
        <end position="302"/>
    </location>
</feature>
<feature type="region of interest" description="Disordered" evidence="1">
    <location>
        <begin position="220"/>
        <end position="241"/>
    </location>
</feature>
<sequence>MATVTQAPALQRPVLKHTRSTSLPVPESKANMARRGAKPEEPFDAEDLSRRLTAHLAGQKIKAERRREVRASKVAEPNGGYHHVPKVAALAFERTATPVGNTQQQRKLSHPVLKPHLGHSRENHSSGNPSIKLKKTQAMDQAMIEKELIRNRNPFQWTHHMEEALEIDMGRDLYKPPQRTFDPPEFAHLRGTNISNAPRSLSTGDVFLDKRVSIAPRAKQKPAFDARDRNDWAQRDEEGEIGRQKREWAGAFLRKKDSIWILGSRKEKSNRQNKEAVADAGDFGSPPDKKGRFLARFKRNTN</sequence>
<protein>
    <submittedName>
        <fullName evidence="2">Uncharacterized protein</fullName>
    </submittedName>
</protein>
<evidence type="ECO:0000313" key="2">
    <source>
        <dbReference type="EMBL" id="TVY94211.1"/>
    </source>
</evidence>
<comment type="caution">
    <text evidence="2">The sequence shown here is derived from an EMBL/GenBank/DDBJ whole genome shotgun (WGS) entry which is preliminary data.</text>
</comment>
<dbReference type="AlphaFoldDB" id="A0A559MMM3"/>
<organism evidence="2 3">
    <name type="scientific">Lachnellula willkommii</name>
    <dbReference type="NCBI Taxonomy" id="215461"/>
    <lineage>
        <taxon>Eukaryota</taxon>
        <taxon>Fungi</taxon>
        <taxon>Dikarya</taxon>
        <taxon>Ascomycota</taxon>
        <taxon>Pezizomycotina</taxon>
        <taxon>Leotiomycetes</taxon>
        <taxon>Helotiales</taxon>
        <taxon>Lachnaceae</taxon>
        <taxon>Lachnellula</taxon>
    </lineage>
</organism>
<feature type="compositionally biased region" description="Basic and acidic residues" evidence="1">
    <location>
        <begin position="222"/>
        <end position="241"/>
    </location>
</feature>
<keyword evidence="3" id="KW-1185">Reference proteome</keyword>
<feature type="region of interest" description="Disordered" evidence="1">
    <location>
        <begin position="265"/>
        <end position="302"/>
    </location>
</feature>
<dbReference type="EMBL" id="QGML01000031">
    <property type="protein sequence ID" value="TVY94211.1"/>
    <property type="molecule type" value="Genomic_DNA"/>
</dbReference>
<proteinExistence type="predicted"/>
<feature type="region of interest" description="Disordered" evidence="1">
    <location>
        <begin position="1"/>
        <end position="47"/>
    </location>
</feature>
<reference evidence="2 3" key="1">
    <citation type="submission" date="2018-05" db="EMBL/GenBank/DDBJ databases">
        <title>Genome sequencing and assembly of the regulated plant pathogen Lachnellula willkommii and related sister species for the development of diagnostic species identification markers.</title>
        <authorList>
            <person name="Giroux E."/>
            <person name="Bilodeau G."/>
        </authorList>
    </citation>
    <scope>NUCLEOTIDE SEQUENCE [LARGE SCALE GENOMIC DNA]</scope>
    <source>
        <strain evidence="2 3">CBS 172.35</strain>
    </source>
</reference>